<dbReference type="InterPro" id="IPR004030">
    <property type="entry name" value="NOS_N"/>
</dbReference>
<dbReference type="InterPro" id="IPR050607">
    <property type="entry name" value="NOS"/>
</dbReference>
<dbReference type="InterPro" id="IPR044944">
    <property type="entry name" value="NOS_dom_3"/>
</dbReference>
<evidence type="ECO:0000256" key="10">
    <source>
        <dbReference type="PIRNR" id="PIRNR037219"/>
    </source>
</evidence>
<feature type="domain" description="Nitric oxide synthase (NOS)" evidence="11">
    <location>
        <begin position="4"/>
        <end position="360"/>
    </location>
</feature>
<dbReference type="InterPro" id="IPR017142">
    <property type="entry name" value="Nitric_oxide_synthase_Oase-su"/>
</dbReference>
<comment type="function">
    <text evidence="10">Catalyzes the production of nitric oxide.</text>
</comment>
<keyword evidence="5 10" id="KW-0349">Heme</keyword>
<protein>
    <recommendedName>
        <fullName evidence="4 10">Nitric oxide synthase oxygenase</fullName>
        <ecNumber evidence="3 10">1.14.14.47</ecNumber>
    </recommendedName>
</protein>
<keyword evidence="13" id="KW-1185">Reference proteome</keyword>
<proteinExistence type="inferred from homology"/>
<sequence>MYSKEEYVQEAEKFIKVHHQDKWYEKKLNRLESIREQIYSEGTWTPTKDELKKGGQMAWRNSSRCIGRLFHMSLNVKDKRNLTDENEIFEALVEHLQEATNEGRIKPVMTVFRERRKGEEIRIWNKQLVRYAGFENDGVITGDPAEVEFTNKCIGLGWKPKRTAFELLPIVIQIGNREPKWFELPRKSVLEVKITHPELHFFEELQLKWYAVPVITDMAFRMAGLEYTAAPFSGWYMGTEIAARNLADENRYNMLPVVAKKMGLSTNSRHDLWKDRALLEINRAVLYSFKKAGVMITDHHTASRQFMKFCTREKEAGREVMADWSWIVPPMSASTMEVFHKQWQDNVSDPNFYYQEKKWKKTAGKKLNGCPYYLNSN</sequence>
<dbReference type="EMBL" id="JBHULI010000005">
    <property type="protein sequence ID" value="MFD2531741.1"/>
    <property type="molecule type" value="Genomic_DNA"/>
</dbReference>
<comment type="similarity">
    <text evidence="2 10">Belongs to the NOS family. Bacterial NOS oxygenase subfamily.</text>
</comment>
<comment type="subunit">
    <text evidence="10">Homodimer.</text>
</comment>
<evidence type="ECO:0000256" key="9">
    <source>
        <dbReference type="ARBA" id="ARBA00048713"/>
    </source>
</evidence>
<dbReference type="Gene3D" id="3.90.1230.10">
    <property type="entry name" value="Nitric Oxide Synthase, Chain A, domain 3"/>
    <property type="match status" value="1"/>
</dbReference>
<comment type="miscellaneous">
    <text evidence="10">This protein is similar to the oxygenase domain of eukaryotic nitric oxide synthases but lacks the reductase domain which, in eukaryotes, is responsible for transfer of electrons to the ferric heme during nitric oxide synthesis.</text>
</comment>
<dbReference type="CDD" id="cd00575">
    <property type="entry name" value="NOS_oxygenase"/>
    <property type="match status" value="1"/>
</dbReference>
<dbReference type="Gene3D" id="3.90.340.10">
    <property type="entry name" value="Nitric Oxide Synthase, Chain A, domain 1"/>
    <property type="match status" value="1"/>
</dbReference>
<dbReference type="PIRSF" id="PIRSF037219">
    <property type="entry name" value="NOS_oxygenase"/>
    <property type="match status" value="1"/>
</dbReference>
<dbReference type="RefSeq" id="WP_390299355.1">
    <property type="nucleotide sequence ID" value="NZ_JBHULI010000005.1"/>
</dbReference>
<evidence type="ECO:0000256" key="5">
    <source>
        <dbReference type="ARBA" id="ARBA00022617"/>
    </source>
</evidence>
<evidence type="ECO:0000313" key="12">
    <source>
        <dbReference type="EMBL" id="MFD2531741.1"/>
    </source>
</evidence>
<evidence type="ECO:0000256" key="2">
    <source>
        <dbReference type="ARBA" id="ARBA00005411"/>
    </source>
</evidence>
<evidence type="ECO:0000256" key="4">
    <source>
        <dbReference type="ARBA" id="ARBA00018859"/>
    </source>
</evidence>
<dbReference type="PANTHER" id="PTHR43410:SF1">
    <property type="entry name" value="NITRIC OXIDE SYNTHASE"/>
    <property type="match status" value="1"/>
</dbReference>
<dbReference type="InterPro" id="IPR036119">
    <property type="entry name" value="NOS_N_sf"/>
</dbReference>
<reference evidence="13" key="1">
    <citation type="journal article" date="2019" name="Int. J. Syst. Evol. Microbiol.">
        <title>The Global Catalogue of Microorganisms (GCM) 10K type strain sequencing project: providing services to taxonomists for standard genome sequencing and annotation.</title>
        <authorList>
            <consortium name="The Broad Institute Genomics Platform"/>
            <consortium name="The Broad Institute Genome Sequencing Center for Infectious Disease"/>
            <person name="Wu L."/>
            <person name="Ma J."/>
        </authorList>
    </citation>
    <scope>NUCLEOTIDE SEQUENCE [LARGE SCALE GENOMIC DNA]</scope>
    <source>
        <strain evidence="13">KCTC 52042</strain>
    </source>
</reference>
<comment type="cofactor">
    <cofactor evidence="1 10">
        <name>heme</name>
        <dbReference type="ChEBI" id="CHEBI:30413"/>
    </cofactor>
</comment>
<organism evidence="12 13">
    <name type="scientific">Gracilimonas halophila</name>
    <dbReference type="NCBI Taxonomy" id="1834464"/>
    <lineage>
        <taxon>Bacteria</taxon>
        <taxon>Pseudomonadati</taxon>
        <taxon>Balneolota</taxon>
        <taxon>Balneolia</taxon>
        <taxon>Balneolales</taxon>
        <taxon>Balneolaceae</taxon>
        <taxon>Gracilimonas</taxon>
    </lineage>
</organism>
<dbReference type="PANTHER" id="PTHR43410">
    <property type="entry name" value="NITRIC OXIDE SYNTHASE OXYGENASE"/>
    <property type="match status" value="1"/>
</dbReference>
<dbReference type="SUPFAM" id="SSF56512">
    <property type="entry name" value="Nitric oxide (NO) synthase oxygenase domain"/>
    <property type="match status" value="1"/>
</dbReference>
<keyword evidence="7 10" id="KW-0560">Oxidoreductase</keyword>
<comment type="catalytic activity">
    <reaction evidence="9">
        <text>3 reduced [flavodoxin] + 2 L-arginine + 4 O2 = 3 oxidized [flavodoxin] + 2 L-citrulline + 2 nitric oxide + 4 H2O + 5 H(+)</text>
        <dbReference type="Rhea" id="RHEA:52324"/>
        <dbReference type="Rhea" id="RHEA-COMP:10622"/>
        <dbReference type="Rhea" id="RHEA-COMP:10623"/>
        <dbReference type="ChEBI" id="CHEBI:15377"/>
        <dbReference type="ChEBI" id="CHEBI:15378"/>
        <dbReference type="ChEBI" id="CHEBI:15379"/>
        <dbReference type="ChEBI" id="CHEBI:16480"/>
        <dbReference type="ChEBI" id="CHEBI:32682"/>
        <dbReference type="ChEBI" id="CHEBI:57618"/>
        <dbReference type="ChEBI" id="CHEBI:57743"/>
        <dbReference type="ChEBI" id="CHEBI:58210"/>
        <dbReference type="EC" id="1.14.14.47"/>
    </reaction>
</comment>
<keyword evidence="6 10" id="KW-0479">Metal-binding</keyword>
<dbReference type="InterPro" id="IPR044943">
    <property type="entry name" value="NOS_dom_1"/>
</dbReference>
<dbReference type="EC" id="1.14.14.47" evidence="3 10"/>
<name>A0ABW5JG55_9BACT</name>
<dbReference type="Gene3D" id="3.90.440.10">
    <property type="entry name" value="Nitric Oxide Synthase,Heme Domain,Chain A domain 2"/>
    <property type="match status" value="1"/>
</dbReference>
<evidence type="ECO:0000256" key="7">
    <source>
        <dbReference type="ARBA" id="ARBA00023002"/>
    </source>
</evidence>
<evidence type="ECO:0000313" key="13">
    <source>
        <dbReference type="Proteomes" id="UP001597460"/>
    </source>
</evidence>
<evidence type="ECO:0000256" key="6">
    <source>
        <dbReference type="ARBA" id="ARBA00022723"/>
    </source>
</evidence>
<evidence type="ECO:0000256" key="8">
    <source>
        <dbReference type="ARBA" id="ARBA00023004"/>
    </source>
</evidence>
<evidence type="ECO:0000256" key="1">
    <source>
        <dbReference type="ARBA" id="ARBA00001971"/>
    </source>
</evidence>
<evidence type="ECO:0000256" key="3">
    <source>
        <dbReference type="ARBA" id="ARBA00012735"/>
    </source>
</evidence>
<keyword evidence="8 10" id="KW-0408">Iron</keyword>
<dbReference type="Pfam" id="PF02898">
    <property type="entry name" value="NO_synthase"/>
    <property type="match status" value="1"/>
</dbReference>
<gene>
    <name evidence="12" type="ORF">ACFSVN_04700</name>
</gene>
<dbReference type="Proteomes" id="UP001597460">
    <property type="component" value="Unassembled WGS sequence"/>
</dbReference>
<accession>A0ABW5JG55</accession>
<dbReference type="InterPro" id="IPR044940">
    <property type="entry name" value="NOS_dom_2"/>
</dbReference>
<comment type="caution">
    <text evidence="12">The sequence shown here is derived from an EMBL/GenBank/DDBJ whole genome shotgun (WGS) entry which is preliminary data.</text>
</comment>
<evidence type="ECO:0000259" key="11">
    <source>
        <dbReference type="Pfam" id="PF02898"/>
    </source>
</evidence>